<dbReference type="InterPro" id="IPR012674">
    <property type="entry name" value="Calycin"/>
</dbReference>
<evidence type="ECO:0000313" key="13">
    <source>
        <dbReference type="Proteomes" id="UP000002281"/>
    </source>
</evidence>
<dbReference type="GeneTree" id="ENSGT00390000012130"/>
<keyword evidence="5" id="KW-0964">Secreted</keyword>
<dbReference type="GO" id="GO:0005615">
    <property type="term" value="C:extracellular space"/>
    <property type="evidence" value="ECO:0007669"/>
    <property type="project" value="InterPro"/>
</dbReference>
<comment type="subcellular location">
    <subcellularLocation>
        <location evidence="1">Secreted</location>
    </subcellularLocation>
</comment>
<evidence type="ECO:0000256" key="5">
    <source>
        <dbReference type="ARBA" id="ARBA00022525"/>
    </source>
</evidence>
<dbReference type="Bgee" id="ENSECAG00000036967">
    <property type="expression patterns" value="Expressed in leukocyte and 16 other cell types or tissues"/>
</dbReference>
<dbReference type="PANTHER" id="PTHR11967">
    <property type="entry name" value="ALPHA-1-ACID GLYCOPROTEIN"/>
    <property type="match status" value="1"/>
</dbReference>
<reference evidence="12" key="2">
    <citation type="submission" date="2025-08" db="UniProtKB">
        <authorList>
            <consortium name="Ensembl"/>
        </authorList>
    </citation>
    <scope>IDENTIFICATION</scope>
    <source>
        <strain evidence="12">Thoroughbred</strain>
    </source>
</reference>
<dbReference type="InterPro" id="IPR001500">
    <property type="entry name" value="A1A_glycop"/>
</dbReference>
<evidence type="ECO:0000256" key="6">
    <source>
        <dbReference type="ARBA" id="ARBA00022729"/>
    </source>
</evidence>
<evidence type="ECO:0000256" key="4">
    <source>
        <dbReference type="ARBA" id="ARBA00022486"/>
    </source>
</evidence>
<sequence>MEIKRGHDPVPPNLGMALPWVLTVLSLLPLLDAQSLGCAKFRALPITDATLDRLSGKWFYIASASRNAGYKHSAKTYQAAFFYFDPSHKEDTIQLRAYSTIGNQCVYKSALLNVHRKEGTLSIHENGREQFAYLWLTKDPRTFMFAYFLDDKQNMGLSFYADRPEVTPEQMSEFHEAIGCIDIDKSEIMYTDEKKDQCGPLEKQHEEERKEKQEEA</sequence>
<feature type="region of interest" description="Disordered" evidence="9">
    <location>
        <begin position="194"/>
        <end position="216"/>
    </location>
</feature>
<dbReference type="InParanoid" id="A0A3Q2GS71"/>
<dbReference type="InterPro" id="IPR000566">
    <property type="entry name" value="Lipocln_cytosolic_FA-bd_dom"/>
</dbReference>
<organism evidence="12 13">
    <name type="scientific">Equus caballus</name>
    <name type="common">Horse</name>
    <dbReference type="NCBI Taxonomy" id="9796"/>
    <lineage>
        <taxon>Eukaryota</taxon>
        <taxon>Metazoa</taxon>
        <taxon>Chordata</taxon>
        <taxon>Craniata</taxon>
        <taxon>Vertebrata</taxon>
        <taxon>Euteleostomi</taxon>
        <taxon>Mammalia</taxon>
        <taxon>Eutheria</taxon>
        <taxon>Laurasiatheria</taxon>
        <taxon>Perissodactyla</taxon>
        <taxon>Equidae</taxon>
        <taxon>Equus</taxon>
    </lineage>
</organism>
<reference evidence="12" key="3">
    <citation type="submission" date="2025-09" db="UniProtKB">
        <authorList>
            <consortium name="Ensembl"/>
        </authorList>
    </citation>
    <scope>IDENTIFICATION</scope>
    <source>
        <strain evidence="12">Thoroughbred</strain>
    </source>
</reference>
<dbReference type="FunCoup" id="A0A3Q2GS71">
    <property type="interactions" value="92"/>
</dbReference>
<evidence type="ECO:0000256" key="7">
    <source>
        <dbReference type="ARBA" id="ARBA00023157"/>
    </source>
</evidence>
<evidence type="ECO:0000256" key="9">
    <source>
        <dbReference type="SAM" id="MobiDB-lite"/>
    </source>
</evidence>
<keyword evidence="14" id="KW-1267">Proteomics identification</keyword>
<dbReference type="Pfam" id="PF00061">
    <property type="entry name" value="Lipocalin"/>
    <property type="match status" value="1"/>
</dbReference>
<name>A0A3Q2GS71_HORSE</name>
<dbReference type="FunFam" id="2.40.128.20:FF:000012">
    <property type="entry name" value="Alpha-1-acid glycoprotein 2"/>
    <property type="match status" value="1"/>
</dbReference>
<feature type="domain" description="Lipocalin/cytosolic fatty-acid binding" evidence="11">
    <location>
        <begin position="55"/>
        <end position="194"/>
    </location>
</feature>
<evidence type="ECO:0000256" key="8">
    <source>
        <dbReference type="ARBA" id="ARBA00023180"/>
    </source>
</evidence>
<evidence type="ECO:0000256" key="1">
    <source>
        <dbReference type="ARBA" id="ARBA00004613"/>
    </source>
</evidence>
<evidence type="ECO:0000256" key="2">
    <source>
        <dbReference type="ARBA" id="ARBA00006889"/>
    </source>
</evidence>
<feature type="signal peptide" evidence="10">
    <location>
        <begin position="1"/>
        <end position="33"/>
    </location>
</feature>
<evidence type="ECO:0000256" key="3">
    <source>
        <dbReference type="ARBA" id="ARBA00022448"/>
    </source>
</evidence>
<keyword evidence="4" id="KW-0011">Acute phase</keyword>
<dbReference type="GO" id="GO:0006953">
    <property type="term" value="P:acute-phase response"/>
    <property type="evidence" value="ECO:0007669"/>
    <property type="project" value="UniProtKB-KW"/>
</dbReference>
<dbReference type="Gene3D" id="2.40.128.20">
    <property type="match status" value="1"/>
</dbReference>
<dbReference type="GO" id="GO:0002682">
    <property type="term" value="P:regulation of immune system process"/>
    <property type="evidence" value="ECO:0007669"/>
    <property type="project" value="InterPro"/>
</dbReference>
<gene>
    <name evidence="12" type="primary">LOC100050100</name>
</gene>
<dbReference type="CDD" id="cd19451">
    <property type="entry name" value="lipocalin_AGP-like"/>
    <property type="match status" value="1"/>
</dbReference>
<keyword evidence="7" id="KW-1015">Disulfide bond</keyword>
<dbReference type="STRING" id="9796.ENSECAP00000023349"/>
<protein>
    <recommendedName>
        <fullName evidence="11">Lipocalin/cytosolic fatty-acid binding domain-containing protein</fullName>
    </recommendedName>
</protein>
<dbReference type="SUPFAM" id="SSF50814">
    <property type="entry name" value="Lipocalins"/>
    <property type="match status" value="1"/>
</dbReference>
<evidence type="ECO:0007829" key="14">
    <source>
        <dbReference type="PeptideAtlas" id="A0A3Q2GS71"/>
    </source>
</evidence>
<evidence type="ECO:0000259" key="11">
    <source>
        <dbReference type="Pfam" id="PF00061"/>
    </source>
</evidence>
<evidence type="ECO:0000313" key="12">
    <source>
        <dbReference type="Ensembl" id="ENSECAP00000023349.3"/>
    </source>
</evidence>
<keyword evidence="6 10" id="KW-0732">Signal</keyword>
<accession>A0A3Q2GS71</accession>
<dbReference type="PRINTS" id="PR00708">
    <property type="entry name" value="A1AGLPROTEIN"/>
</dbReference>
<reference evidence="12 13" key="1">
    <citation type="journal article" date="2009" name="Science">
        <title>Genome sequence, comparative analysis, and population genetics of the domestic horse.</title>
        <authorList>
            <consortium name="Broad Institute Genome Sequencing Platform"/>
            <consortium name="Broad Institute Whole Genome Assembly Team"/>
            <person name="Wade C.M."/>
            <person name="Giulotto E."/>
            <person name="Sigurdsson S."/>
            <person name="Zoli M."/>
            <person name="Gnerre S."/>
            <person name="Imsland F."/>
            <person name="Lear T.L."/>
            <person name="Adelson D.L."/>
            <person name="Bailey E."/>
            <person name="Bellone R.R."/>
            <person name="Bloecker H."/>
            <person name="Distl O."/>
            <person name="Edgar R.C."/>
            <person name="Garber M."/>
            <person name="Leeb T."/>
            <person name="Mauceli E."/>
            <person name="MacLeod J.N."/>
            <person name="Penedo M.C.T."/>
            <person name="Raison J.M."/>
            <person name="Sharpe T."/>
            <person name="Vogel J."/>
            <person name="Andersson L."/>
            <person name="Antczak D.F."/>
            <person name="Biagi T."/>
            <person name="Binns M.M."/>
            <person name="Chowdhary B.P."/>
            <person name="Coleman S.J."/>
            <person name="Della Valle G."/>
            <person name="Fryc S."/>
            <person name="Guerin G."/>
            <person name="Hasegawa T."/>
            <person name="Hill E.W."/>
            <person name="Jurka J."/>
            <person name="Kiialainen A."/>
            <person name="Lindgren G."/>
            <person name="Liu J."/>
            <person name="Magnani E."/>
            <person name="Mickelson J.R."/>
            <person name="Murray J."/>
            <person name="Nergadze S.G."/>
            <person name="Onofrio R."/>
            <person name="Pedroni S."/>
            <person name="Piras M.F."/>
            <person name="Raudsepp T."/>
            <person name="Rocchi M."/>
            <person name="Roeed K.H."/>
            <person name="Ryder O.A."/>
            <person name="Searle S."/>
            <person name="Skow L."/>
            <person name="Swinburne J.E."/>
            <person name="Syvaenen A.C."/>
            <person name="Tozaki T."/>
            <person name="Valberg S.J."/>
            <person name="Vaudin M."/>
            <person name="White J.R."/>
            <person name="Zody M.C."/>
            <person name="Lander E.S."/>
            <person name="Lindblad-Toh K."/>
        </authorList>
    </citation>
    <scope>NUCLEOTIDE SEQUENCE [LARGE SCALE GENOMIC DNA]</scope>
    <source>
        <strain evidence="12 13">Thoroughbred</strain>
    </source>
</reference>
<dbReference type="PANTHER" id="PTHR11967:SF2">
    <property type="entry name" value="ALPHA-1-ACID GLYCOPROTEIN 1"/>
    <property type="match status" value="1"/>
</dbReference>
<dbReference type="PaxDb" id="9796-ENSECAP00000023349"/>
<keyword evidence="8" id="KW-0325">Glycoprotein</keyword>
<dbReference type="Ensembl" id="ENSECAT00000049394.3">
    <property type="protein sequence ID" value="ENSECAP00000023349.3"/>
    <property type="gene ID" value="ENSECAG00000036967.3"/>
</dbReference>
<proteinExistence type="evidence at protein level"/>
<keyword evidence="13" id="KW-1185">Reference proteome</keyword>
<evidence type="ECO:0000256" key="10">
    <source>
        <dbReference type="SAM" id="SignalP"/>
    </source>
</evidence>
<dbReference type="AlphaFoldDB" id="A0A3Q2GS71"/>
<comment type="similarity">
    <text evidence="2">Belongs to the calycin superfamily. Lipocalin family.</text>
</comment>
<dbReference type="Proteomes" id="UP000002281">
    <property type="component" value="Chromosome 25"/>
</dbReference>
<feature type="chain" id="PRO_5040186874" description="Lipocalin/cytosolic fatty-acid binding domain-containing protein" evidence="10">
    <location>
        <begin position="34"/>
        <end position="216"/>
    </location>
</feature>
<keyword evidence="3" id="KW-0813">Transport</keyword>